<comment type="caution">
    <text evidence="5">The sequence shown here is derived from an EMBL/GenBank/DDBJ whole genome shotgun (WGS) entry which is preliminary data.</text>
</comment>
<feature type="compositionally biased region" description="Basic and acidic residues" evidence="3">
    <location>
        <begin position="506"/>
        <end position="523"/>
    </location>
</feature>
<reference evidence="5 6" key="1">
    <citation type="journal article" date="2016" name="Genome Biol. Evol.">
        <title>Gene Family Evolution Reflects Adaptation to Soil Environmental Stressors in the Genome of the Collembolan Orchesella cincta.</title>
        <authorList>
            <person name="Faddeeva-Vakhrusheva A."/>
            <person name="Derks M.F."/>
            <person name="Anvar S.Y."/>
            <person name="Agamennone V."/>
            <person name="Suring W."/>
            <person name="Smit S."/>
            <person name="van Straalen N.M."/>
            <person name="Roelofs D."/>
        </authorList>
    </citation>
    <scope>NUCLEOTIDE SEQUENCE [LARGE SCALE GENOMIC DNA]</scope>
    <source>
        <tissue evidence="5">Mixed pool</tissue>
    </source>
</reference>
<dbReference type="Proteomes" id="UP000094527">
    <property type="component" value="Unassembled WGS sequence"/>
</dbReference>
<dbReference type="Gene3D" id="3.30.70.330">
    <property type="match status" value="1"/>
</dbReference>
<feature type="compositionally biased region" description="Basic and acidic residues" evidence="3">
    <location>
        <begin position="622"/>
        <end position="641"/>
    </location>
</feature>
<keyword evidence="5" id="KW-0396">Initiation factor</keyword>
<evidence type="ECO:0000259" key="4">
    <source>
        <dbReference type="PROSITE" id="PS50102"/>
    </source>
</evidence>
<proteinExistence type="predicted"/>
<dbReference type="Pfam" id="PF00076">
    <property type="entry name" value="RRM_1"/>
    <property type="match status" value="1"/>
</dbReference>
<dbReference type="OMA" id="LINACEM"/>
<feature type="compositionally biased region" description="Basic and acidic residues" evidence="3">
    <location>
        <begin position="686"/>
        <end position="696"/>
    </location>
</feature>
<feature type="compositionally biased region" description="Basic and acidic residues" evidence="3">
    <location>
        <begin position="416"/>
        <end position="428"/>
    </location>
</feature>
<feature type="region of interest" description="Disordered" evidence="3">
    <location>
        <begin position="163"/>
        <end position="331"/>
    </location>
</feature>
<keyword evidence="6" id="KW-1185">Reference proteome</keyword>
<sequence>MSSKKNKKSKGVTMSLQDFAMRVEEGTGAPTPGTGQNVVYAEKKPKMPVMSSWADEVEEDGSFFEKERIILPSAPRAARGPAYADHEIPSNPPFTAHLGNLPYDINDEEIYKFFRDLEIADLKLPRDQQTNRLRGFGYVDFHAREDLIEALIRNEQMLRGRPIRITLGTGQRGGPDMDRSGMRGGEDRRRPRGPPPEDEDIDDWRSMMKPQGFDEAPSQEFRRGPPSGDYGSMPRREGGGYGNRERRDYGPPRDRPEEIEFSRDQMMAPPPPSSREGGGGYDSYGGGRGGGSRGGGGGYQSRGGDRDRDYYGGRGGGEGGGGRRDYNRGGDEPYYREEVVVVEAEDPLIITLHPAIIPSRVRTELVVGVDPNNKMYLSLAKALRKITRRRQSPDNYSGHRSDEEDDGGSVSPQGPSEERREREREQPKERKRLVLQPRTVDKPPGESEPQANASIFGGAKPVDTQKREREIEEKLEKLKVEEPPKEEGQQEEEQGSGSDGGGASSHSRETRTTPPRERREPRGGDSSMGSERGSDRDRPRQFRLLTRNNSGNNGKDAYVDVEAPYESVKGSSASGSSSRSHLNSRPPPSSSQGYNPRFMRSDDKDRERGGDRGTYSRGGRGGSREMTRRDMEGGPGRRDFGDGGSRGGRGDFRRMEGGGGPGSRDQDGGRGGGGGRYNDGGPRRGGYSDRRDDEPGLRGGGGVSGGYRDVRDDFRRGPPSSSHHGHHPNNNQSSSVGSQEERDRDSHSEPEDDRDMIREVAAAVVEEETKEENFQMTLQILQE</sequence>
<name>A0A1D2MN09_ORCCI</name>
<dbReference type="STRING" id="48709.A0A1D2MN09"/>
<dbReference type="EMBL" id="LJIJ01000803">
    <property type="protein sequence ID" value="ODM94439.1"/>
    <property type="molecule type" value="Genomic_DNA"/>
</dbReference>
<feature type="domain" description="RRM" evidence="4">
    <location>
        <begin position="94"/>
        <end position="170"/>
    </location>
</feature>
<dbReference type="OrthoDB" id="1748655at2759"/>
<dbReference type="PROSITE" id="PS50102">
    <property type="entry name" value="RRM"/>
    <property type="match status" value="1"/>
</dbReference>
<feature type="region of interest" description="Disordered" evidence="3">
    <location>
        <begin position="387"/>
        <end position="756"/>
    </location>
</feature>
<feature type="compositionally biased region" description="Basic and acidic residues" evidence="3">
    <location>
        <begin position="463"/>
        <end position="488"/>
    </location>
</feature>
<evidence type="ECO:0000256" key="3">
    <source>
        <dbReference type="SAM" id="MobiDB-lite"/>
    </source>
</evidence>
<dbReference type="SMART" id="SM00360">
    <property type="entry name" value="RRM"/>
    <property type="match status" value="1"/>
</dbReference>
<dbReference type="GO" id="GO:0003723">
    <property type="term" value="F:RNA binding"/>
    <property type="evidence" value="ECO:0007669"/>
    <property type="project" value="UniProtKB-UniRule"/>
</dbReference>
<feature type="compositionally biased region" description="Gly residues" evidence="3">
    <location>
        <begin position="669"/>
        <end position="678"/>
    </location>
</feature>
<dbReference type="InterPro" id="IPR035979">
    <property type="entry name" value="RBD_domain_sf"/>
</dbReference>
<gene>
    <name evidence="5" type="ORF">Ocin01_12233</name>
</gene>
<evidence type="ECO:0000256" key="2">
    <source>
        <dbReference type="PROSITE-ProRule" id="PRU00176"/>
    </source>
</evidence>
<feature type="compositionally biased region" description="Basic and acidic residues" evidence="3">
    <location>
        <begin position="599"/>
        <end position="611"/>
    </location>
</feature>
<dbReference type="AlphaFoldDB" id="A0A1D2MN09"/>
<dbReference type="InterPro" id="IPR033107">
    <property type="entry name" value="EIF-4B_RRM"/>
</dbReference>
<evidence type="ECO:0000256" key="1">
    <source>
        <dbReference type="ARBA" id="ARBA00022884"/>
    </source>
</evidence>
<dbReference type="PANTHER" id="PTHR23236:SF2">
    <property type="entry name" value="EUKARYOTIC TRANSLATION INITIATION FACTOR 4B"/>
    <property type="match status" value="1"/>
</dbReference>
<feature type="compositionally biased region" description="Gly residues" evidence="3">
    <location>
        <begin position="276"/>
        <end position="301"/>
    </location>
</feature>
<feature type="compositionally biased region" description="Basic and acidic residues" evidence="3">
    <location>
        <begin position="175"/>
        <end position="189"/>
    </location>
</feature>
<accession>A0A1D2MN09</accession>
<keyword evidence="5" id="KW-0648">Protein biosynthesis</keyword>
<evidence type="ECO:0000313" key="6">
    <source>
        <dbReference type="Proteomes" id="UP000094527"/>
    </source>
</evidence>
<dbReference type="InterPro" id="IPR012677">
    <property type="entry name" value="Nucleotide-bd_a/b_plait_sf"/>
</dbReference>
<dbReference type="GO" id="GO:0003743">
    <property type="term" value="F:translation initiation factor activity"/>
    <property type="evidence" value="ECO:0007669"/>
    <property type="project" value="UniProtKB-KW"/>
</dbReference>
<keyword evidence="1 2" id="KW-0694">RNA-binding</keyword>
<dbReference type="SUPFAM" id="SSF54928">
    <property type="entry name" value="RNA-binding domain, RBD"/>
    <property type="match status" value="1"/>
</dbReference>
<dbReference type="PANTHER" id="PTHR23236">
    <property type="entry name" value="EUKARYOTIC TRANSLATION INITIATION FACTOR 4B/4H"/>
    <property type="match status" value="1"/>
</dbReference>
<organism evidence="5 6">
    <name type="scientific">Orchesella cincta</name>
    <name type="common">Springtail</name>
    <name type="synonym">Podura cincta</name>
    <dbReference type="NCBI Taxonomy" id="48709"/>
    <lineage>
        <taxon>Eukaryota</taxon>
        <taxon>Metazoa</taxon>
        <taxon>Ecdysozoa</taxon>
        <taxon>Arthropoda</taxon>
        <taxon>Hexapoda</taxon>
        <taxon>Collembola</taxon>
        <taxon>Entomobryomorpha</taxon>
        <taxon>Entomobryoidea</taxon>
        <taxon>Orchesellidae</taxon>
        <taxon>Orchesellinae</taxon>
        <taxon>Orchesella</taxon>
    </lineage>
</organism>
<feature type="compositionally biased region" description="Basic and acidic residues" evidence="3">
    <location>
        <begin position="321"/>
        <end position="331"/>
    </location>
</feature>
<protein>
    <submittedName>
        <fullName evidence="5">Eukaryotic translation initiation factor 4B</fullName>
    </submittedName>
</protein>
<evidence type="ECO:0000313" key="5">
    <source>
        <dbReference type="EMBL" id="ODM94439.1"/>
    </source>
</evidence>
<dbReference type="InterPro" id="IPR000504">
    <property type="entry name" value="RRM_dom"/>
</dbReference>
<feature type="compositionally biased region" description="Low complexity" evidence="3">
    <location>
        <begin position="717"/>
        <end position="735"/>
    </location>
</feature>
<feature type="compositionally biased region" description="Low complexity" evidence="3">
    <location>
        <begin position="567"/>
        <end position="584"/>
    </location>
</feature>
<dbReference type="CDD" id="cd12402">
    <property type="entry name" value="RRM_eIF4B"/>
    <property type="match status" value="1"/>
</dbReference>
<feature type="compositionally biased region" description="Basic and acidic residues" evidence="3">
    <location>
        <begin position="739"/>
        <end position="749"/>
    </location>
</feature>
<feature type="compositionally biased region" description="Basic and acidic residues" evidence="3">
    <location>
        <begin position="234"/>
        <end position="263"/>
    </location>
</feature>